<sequence>MKILSHKPSLAFIRCYLCDSLIDRADTICEHCLSQVLSSPTHLAWEDILFRPDAQRMLKLSNINQLYCFDEYQAPFDFLIPQVKYQANPVAKACLKKLILSQNVDFSAYDYLAPVPLHWWRYYMRGFNQAHWLANLLQRLTQLPVLNSTKRVRYTRQQAKLNAKQRAYNLSQAFVVKNVSTITGRRILIVDDVVTTGATLQAFSQILLNAGAAQVSAACVCWARLD</sequence>
<dbReference type="Pfam" id="PF00156">
    <property type="entry name" value="Pribosyltran"/>
    <property type="match status" value="1"/>
</dbReference>
<feature type="domain" description="Phosphoribosyltransferase" evidence="2">
    <location>
        <begin position="137"/>
        <end position="221"/>
    </location>
</feature>
<accession>A0ABY7ALA2</accession>
<comment type="similarity">
    <text evidence="1">Belongs to the ComF/GntX family.</text>
</comment>
<dbReference type="CDD" id="cd06223">
    <property type="entry name" value="PRTases_typeI"/>
    <property type="match status" value="1"/>
</dbReference>
<keyword evidence="4" id="KW-1185">Reference proteome</keyword>
<dbReference type="PANTHER" id="PTHR47505">
    <property type="entry name" value="DNA UTILIZATION PROTEIN YHGH"/>
    <property type="match status" value="1"/>
</dbReference>
<evidence type="ECO:0000256" key="1">
    <source>
        <dbReference type="ARBA" id="ARBA00008007"/>
    </source>
</evidence>
<dbReference type="InterPro" id="IPR000836">
    <property type="entry name" value="PRTase_dom"/>
</dbReference>
<keyword evidence="3" id="KW-0808">Transferase</keyword>
<protein>
    <submittedName>
        <fullName evidence="3">Phosphoribosyltransferase family protein</fullName>
    </submittedName>
</protein>
<dbReference type="SUPFAM" id="SSF53271">
    <property type="entry name" value="PRTase-like"/>
    <property type="match status" value="1"/>
</dbReference>
<dbReference type="EMBL" id="CP109965">
    <property type="protein sequence ID" value="WAJ70013.1"/>
    <property type="molecule type" value="Genomic_DNA"/>
</dbReference>
<dbReference type="InterPro" id="IPR029057">
    <property type="entry name" value="PRTase-like"/>
</dbReference>
<name>A0ABY7ALA2_9ALTE</name>
<gene>
    <name evidence="3" type="ORF">OLW01_12830</name>
</gene>
<evidence type="ECO:0000313" key="3">
    <source>
        <dbReference type="EMBL" id="WAJ70013.1"/>
    </source>
</evidence>
<evidence type="ECO:0000313" key="4">
    <source>
        <dbReference type="Proteomes" id="UP001163726"/>
    </source>
</evidence>
<organism evidence="3 4">
    <name type="scientific">Catenovulum adriaticum</name>
    <dbReference type="NCBI Taxonomy" id="2984846"/>
    <lineage>
        <taxon>Bacteria</taxon>
        <taxon>Pseudomonadati</taxon>
        <taxon>Pseudomonadota</taxon>
        <taxon>Gammaproteobacteria</taxon>
        <taxon>Alteromonadales</taxon>
        <taxon>Alteromonadaceae</taxon>
        <taxon>Catenovulum</taxon>
    </lineage>
</organism>
<dbReference type="GO" id="GO:0016757">
    <property type="term" value="F:glycosyltransferase activity"/>
    <property type="evidence" value="ECO:0007669"/>
    <property type="project" value="UniProtKB-KW"/>
</dbReference>
<reference evidence="3" key="1">
    <citation type="submission" date="2022-10" db="EMBL/GenBank/DDBJ databases">
        <title>Catenovulum adriacola sp. nov. isolated in the Harbour of Susak.</title>
        <authorList>
            <person name="Schoch T."/>
            <person name="Reich S.J."/>
            <person name="Stoeferle S."/>
            <person name="Flaiz M."/>
            <person name="Kazda M."/>
            <person name="Riedel C.U."/>
            <person name="Duerre P."/>
        </authorList>
    </citation>
    <scope>NUCLEOTIDE SEQUENCE</scope>
    <source>
        <strain evidence="3">TS8</strain>
    </source>
</reference>
<proteinExistence type="inferred from homology"/>
<dbReference type="Gene3D" id="3.40.50.2020">
    <property type="match status" value="1"/>
</dbReference>
<dbReference type="InterPro" id="IPR051910">
    <property type="entry name" value="ComF/GntX_DNA_util-trans"/>
</dbReference>
<dbReference type="Proteomes" id="UP001163726">
    <property type="component" value="Chromosome"/>
</dbReference>
<keyword evidence="3" id="KW-0328">Glycosyltransferase</keyword>
<dbReference type="RefSeq" id="WP_268074312.1">
    <property type="nucleotide sequence ID" value="NZ_CP109965.1"/>
</dbReference>
<dbReference type="PANTHER" id="PTHR47505:SF1">
    <property type="entry name" value="DNA UTILIZATION PROTEIN YHGH"/>
    <property type="match status" value="1"/>
</dbReference>
<evidence type="ECO:0000259" key="2">
    <source>
        <dbReference type="Pfam" id="PF00156"/>
    </source>
</evidence>